<dbReference type="PANTHER" id="PTHR33121">
    <property type="entry name" value="CYCLIC DI-GMP PHOSPHODIESTERASE PDEF"/>
    <property type="match status" value="1"/>
</dbReference>
<dbReference type="Proteomes" id="UP000199820">
    <property type="component" value="Unassembled WGS sequence"/>
</dbReference>
<keyword evidence="4" id="KW-1185">Reference proteome</keyword>
<evidence type="ECO:0000313" key="4">
    <source>
        <dbReference type="Proteomes" id="UP000199820"/>
    </source>
</evidence>
<protein>
    <submittedName>
        <fullName evidence="3">EAL domain, c-di-GMP-specific phosphodiesterase class I (Or its enzymatically inactive variant)</fullName>
    </submittedName>
</protein>
<sequence length="667" mass="76902">MDELREIQKALITDIASGQEKGRNSMLQWISPFNYDFAIASIPVQIILLIFYGFRRNLPIRQSSYFWLIMISNLIMTSTDIVACEWITIWTDFPVWSLYAINHAFFLAFVIRGWALFAYTMETTRCWNDSRLFMILTALPTVVMILLVLSTPWTHTIYRIGENGYENCGLYQLIYTVTYFYLAVSVGMIARSWKRLSGRMRAGLLSFNIILFIGIIMRKQFYHILVTSYFSIISIIIIYLTAENPDLYRDSRTKLMNKEALDLIQRDYREKRIPFSLLTMSIHNYEASKSIYGVSMVNDGLRIFASWLMKTFPHSLAFYIRNGNFSLLLRGHPHMTAPQMMEEWKSNYDEFQKSYTGTVPMKISALLIPDSILSGNEIDLGDLVRYSNARSYDENRRGHDVFSDQMVESVRKRKSVERAVKDAIAANRFEVYFQPIYSTREKTVQGAEALARLQDPVLGYISPLDFIPVAEKNGDIMEIGRQVFEKTCIFLKTVDTKKLGIDFININLSPIQCMSHSLLRELSEIAGRHGIPMSMFDFEITESLVEDYDMIQMQIQGLQSMGAELSLDDFGTGASNLTSLMKLPIHVVKIDMLFTRSFFDGKAPFLPDLIRLFQHSNMEIVVEGIETKEMMDTMIKLGCDYEQGFYFSKPLPPEEFKAFMAENSGTE</sequence>
<dbReference type="RefSeq" id="WP_074648889.1">
    <property type="nucleotide sequence ID" value="NZ_FOIL01000007.1"/>
</dbReference>
<feature type="domain" description="EAL" evidence="2">
    <location>
        <begin position="413"/>
        <end position="664"/>
    </location>
</feature>
<name>A0A1I0CI50_9FIRM</name>
<dbReference type="Pfam" id="PF00563">
    <property type="entry name" value="EAL"/>
    <property type="match status" value="1"/>
</dbReference>
<keyword evidence="1" id="KW-0812">Transmembrane</keyword>
<dbReference type="eggNOG" id="COG2200">
    <property type="taxonomic scope" value="Bacteria"/>
</dbReference>
<keyword evidence="1" id="KW-1133">Transmembrane helix</keyword>
<feature type="transmembrane region" description="Helical" evidence="1">
    <location>
        <begin position="224"/>
        <end position="242"/>
    </location>
</feature>
<feature type="transmembrane region" description="Helical" evidence="1">
    <location>
        <begin position="96"/>
        <end position="120"/>
    </location>
</feature>
<keyword evidence="1" id="KW-0472">Membrane</keyword>
<feature type="transmembrane region" description="Helical" evidence="1">
    <location>
        <begin position="66"/>
        <end position="90"/>
    </location>
</feature>
<dbReference type="PROSITE" id="PS50883">
    <property type="entry name" value="EAL"/>
    <property type="match status" value="1"/>
</dbReference>
<gene>
    <name evidence="3" type="ORF">SAMN04487771_100762</name>
</gene>
<dbReference type="InterPro" id="IPR050706">
    <property type="entry name" value="Cyclic-di-GMP_PDE-like"/>
</dbReference>
<evidence type="ECO:0000256" key="1">
    <source>
        <dbReference type="SAM" id="Phobius"/>
    </source>
</evidence>
<dbReference type="Gene3D" id="3.20.20.450">
    <property type="entry name" value="EAL domain"/>
    <property type="match status" value="1"/>
</dbReference>
<dbReference type="EMBL" id="FOIL01000007">
    <property type="protein sequence ID" value="SET19297.1"/>
    <property type="molecule type" value="Genomic_DNA"/>
</dbReference>
<proteinExistence type="predicted"/>
<reference evidence="3 4" key="1">
    <citation type="submission" date="2016-10" db="EMBL/GenBank/DDBJ databases">
        <authorList>
            <person name="de Groot N.N."/>
        </authorList>
    </citation>
    <scope>NUCLEOTIDE SEQUENCE [LARGE SCALE GENOMIC DNA]</scope>
    <source>
        <strain evidence="3 4">KH1P1</strain>
    </source>
</reference>
<dbReference type="CDD" id="cd01948">
    <property type="entry name" value="EAL"/>
    <property type="match status" value="1"/>
</dbReference>
<dbReference type="InterPro" id="IPR035919">
    <property type="entry name" value="EAL_sf"/>
</dbReference>
<dbReference type="SUPFAM" id="SSF141868">
    <property type="entry name" value="EAL domain-like"/>
    <property type="match status" value="1"/>
</dbReference>
<accession>A0A1I0CI50</accession>
<dbReference type="InterPro" id="IPR001633">
    <property type="entry name" value="EAL_dom"/>
</dbReference>
<dbReference type="GO" id="GO:0071111">
    <property type="term" value="F:cyclic-guanylate-specific phosphodiesterase activity"/>
    <property type="evidence" value="ECO:0007669"/>
    <property type="project" value="InterPro"/>
</dbReference>
<organism evidence="3 4">
    <name type="scientific">[Clostridium] aminophilum</name>
    <dbReference type="NCBI Taxonomy" id="1526"/>
    <lineage>
        <taxon>Bacteria</taxon>
        <taxon>Bacillati</taxon>
        <taxon>Bacillota</taxon>
        <taxon>Clostridia</taxon>
        <taxon>Lachnospirales</taxon>
        <taxon>Lachnospiraceae</taxon>
    </lineage>
</organism>
<dbReference type="STRING" id="1526.SAMN02910262_00561"/>
<dbReference type="SMART" id="SM00052">
    <property type="entry name" value="EAL"/>
    <property type="match status" value="1"/>
</dbReference>
<feature type="transmembrane region" description="Helical" evidence="1">
    <location>
        <begin position="33"/>
        <end position="54"/>
    </location>
</feature>
<feature type="transmembrane region" description="Helical" evidence="1">
    <location>
        <begin position="170"/>
        <end position="190"/>
    </location>
</feature>
<dbReference type="PANTHER" id="PTHR33121:SF70">
    <property type="entry name" value="SIGNALING PROTEIN YKOW"/>
    <property type="match status" value="1"/>
</dbReference>
<feature type="transmembrane region" description="Helical" evidence="1">
    <location>
        <begin position="132"/>
        <end position="150"/>
    </location>
</feature>
<evidence type="ECO:0000259" key="2">
    <source>
        <dbReference type="PROSITE" id="PS50883"/>
    </source>
</evidence>
<dbReference type="OrthoDB" id="9805474at2"/>
<dbReference type="AlphaFoldDB" id="A0A1I0CI50"/>
<evidence type="ECO:0000313" key="3">
    <source>
        <dbReference type="EMBL" id="SET19297.1"/>
    </source>
</evidence>